<keyword evidence="4" id="KW-1185">Reference proteome</keyword>
<proteinExistence type="predicted"/>
<evidence type="ECO:0000313" key="2">
    <source>
        <dbReference type="EMBL" id="GBG35710.1"/>
    </source>
</evidence>
<dbReference type="Proteomes" id="UP000245060">
    <property type="component" value="Unassembled WGS sequence"/>
</dbReference>
<accession>A0AA37PR87</accession>
<evidence type="ECO:0000313" key="5">
    <source>
        <dbReference type="Proteomes" id="UP001139505"/>
    </source>
</evidence>
<dbReference type="EMBL" id="BFCH01000001">
    <property type="protein sequence ID" value="GBG35710.1"/>
    <property type="molecule type" value="Genomic_DNA"/>
</dbReference>
<reference evidence="4" key="2">
    <citation type="submission" date="2018-04" db="EMBL/GenBank/DDBJ databases">
        <title>Draft genome sequence of Mycobacterium montefiorense isolated from Japanese black salamander.</title>
        <authorList>
            <person name="Fukano H."/>
            <person name="Yoshida M."/>
            <person name="Shimizu A."/>
            <person name="Iwao H."/>
            <person name="Kurata O."/>
            <person name="Katayama Y."/>
            <person name="Omatsu T."/>
            <person name="Mizutani T."/>
            <person name="Wada S."/>
            <person name="Hoshino Y."/>
        </authorList>
    </citation>
    <scope>NUCLEOTIDE SEQUENCE [LARGE SCALE GENOMIC DNA]</scope>
    <source>
        <strain evidence="4">BS</strain>
    </source>
</reference>
<comment type="caution">
    <text evidence="3">The sequence shown here is derived from an EMBL/GenBank/DDBJ whole genome shotgun (WGS) entry which is preliminary data.</text>
</comment>
<dbReference type="AlphaFoldDB" id="A0AA37PR87"/>
<protein>
    <submittedName>
        <fullName evidence="3">Uncharacterized protein</fullName>
    </submittedName>
</protein>
<feature type="compositionally biased region" description="Gly residues" evidence="1">
    <location>
        <begin position="109"/>
        <end position="119"/>
    </location>
</feature>
<evidence type="ECO:0000256" key="1">
    <source>
        <dbReference type="SAM" id="MobiDB-lite"/>
    </source>
</evidence>
<organism evidence="3 5">
    <name type="scientific">Mycobacterium montefiorense</name>
    <dbReference type="NCBI Taxonomy" id="154654"/>
    <lineage>
        <taxon>Bacteria</taxon>
        <taxon>Bacillati</taxon>
        <taxon>Actinomycetota</taxon>
        <taxon>Actinomycetes</taxon>
        <taxon>Mycobacteriales</taxon>
        <taxon>Mycobacteriaceae</taxon>
        <taxon>Mycobacterium</taxon>
        <taxon>Mycobacterium simiae complex</taxon>
    </lineage>
</organism>
<gene>
    <name evidence="2" type="ORF">MmonteBS_00820</name>
    <name evidence="3" type="ORF">NJB18185_50410</name>
</gene>
<reference evidence="3" key="4">
    <citation type="submission" date="2022-04" db="EMBL/GenBank/DDBJ databases">
        <authorList>
            <person name="Komine T."/>
            <person name="Fukano H."/>
            <person name="Wada S."/>
        </authorList>
    </citation>
    <scope>NUCLEOTIDE SEQUENCE</scope>
    <source>
        <strain evidence="3">NJB18185</strain>
    </source>
</reference>
<dbReference type="Proteomes" id="UP001139505">
    <property type="component" value="Unassembled WGS sequence"/>
</dbReference>
<name>A0AA37PR87_9MYCO</name>
<reference evidence="2" key="1">
    <citation type="journal article" date="2018" name="Genome Announc.">
        <title>Draft Genome Sequence of Mycobacterium montefiorense Isolated from Japanese Black Salamander (Hynobius nigrescens).</title>
        <authorList>
            <person name="Fukano H."/>
            <person name="Yoshida M."/>
            <person name="Shimizu A."/>
            <person name="Iwao H."/>
            <person name="Katayama Y."/>
            <person name="Omatsu T."/>
            <person name="Mizutani T."/>
            <person name="Kurata O."/>
            <person name="Wada S."/>
            <person name="Hoshino Y."/>
        </authorList>
    </citation>
    <scope>NUCLEOTIDE SEQUENCE</scope>
    <source>
        <strain evidence="2">BS</strain>
    </source>
</reference>
<evidence type="ECO:0000313" key="4">
    <source>
        <dbReference type="Proteomes" id="UP000245060"/>
    </source>
</evidence>
<sequence>MSVLRPKPSEPNPNALVPISGAELLPTSTRLAIVLANIEVARIPAVVLVVALLEVLASRASMDTEEEIPDAASGVPAPIAADVPAPGLASPCSVVSAELSNLAGAGAGAPGSVVRGGGAKAESPDTLAEFAA</sequence>
<evidence type="ECO:0000313" key="3">
    <source>
        <dbReference type="EMBL" id="GKU75270.1"/>
    </source>
</evidence>
<dbReference type="EMBL" id="BQYH01000074">
    <property type="protein sequence ID" value="GKU75270.1"/>
    <property type="molecule type" value="Genomic_DNA"/>
</dbReference>
<reference evidence="3" key="3">
    <citation type="journal article" date="2022" name="Microbiol. Resour. Announc.">
        <title>Draft Genome Sequences of Eight Mycobacterium montefiorense Strains Isolated from Salamanders in Captivity.</title>
        <authorList>
            <person name="Komine T."/>
            <person name="Ihara H."/>
            <person name="Fukano H."/>
            <person name="Hoshino Y."/>
            <person name="Kurata O."/>
            <person name="Wada S."/>
        </authorList>
    </citation>
    <scope>NUCLEOTIDE SEQUENCE</scope>
    <source>
        <strain evidence="3">NJB18185</strain>
    </source>
</reference>
<feature type="region of interest" description="Disordered" evidence="1">
    <location>
        <begin position="109"/>
        <end position="132"/>
    </location>
</feature>